<organism evidence="2 3">
    <name type="scientific">Ensifer adhaerens</name>
    <name type="common">Sinorhizobium morelense</name>
    <dbReference type="NCBI Taxonomy" id="106592"/>
    <lineage>
        <taxon>Bacteria</taxon>
        <taxon>Pseudomonadati</taxon>
        <taxon>Pseudomonadota</taxon>
        <taxon>Alphaproteobacteria</taxon>
        <taxon>Hyphomicrobiales</taxon>
        <taxon>Rhizobiaceae</taxon>
        <taxon>Sinorhizobium/Ensifer group</taxon>
        <taxon>Ensifer</taxon>
    </lineage>
</organism>
<name>A0A9Q9D8S9_ENSAD</name>
<proteinExistence type="predicted"/>
<dbReference type="InterPro" id="IPR021747">
    <property type="entry name" value="DUF3313"/>
</dbReference>
<feature type="compositionally biased region" description="Gly residues" evidence="1">
    <location>
        <begin position="307"/>
        <end position="317"/>
    </location>
</feature>
<dbReference type="RefSeq" id="WP_110819309.1">
    <property type="nucleotide sequence ID" value="NZ_CP098807.1"/>
</dbReference>
<gene>
    <name evidence="2" type="ORF">NE863_12510</name>
</gene>
<dbReference type="AlphaFoldDB" id="A0A9Q9D8S9"/>
<evidence type="ECO:0000313" key="2">
    <source>
        <dbReference type="EMBL" id="USJ22136.1"/>
    </source>
</evidence>
<evidence type="ECO:0000313" key="3">
    <source>
        <dbReference type="Proteomes" id="UP001055460"/>
    </source>
</evidence>
<evidence type="ECO:0000256" key="1">
    <source>
        <dbReference type="SAM" id="MobiDB-lite"/>
    </source>
</evidence>
<reference evidence="2" key="1">
    <citation type="submission" date="2022-06" db="EMBL/GenBank/DDBJ databases">
        <title>Physiological and biochemical characterization and genomic elucidation of a strain of the genus Ensifer adhaerens M8 that combines arsenic oxidation and chromium reduction.</title>
        <authorList>
            <person name="Li X."/>
            <person name="Yu c."/>
        </authorList>
    </citation>
    <scope>NUCLEOTIDE SEQUENCE</scope>
    <source>
        <strain evidence="2">M8</strain>
    </source>
</reference>
<dbReference type="OrthoDB" id="7629881at2"/>
<dbReference type="Pfam" id="PF11769">
    <property type="entry name" value="DUF3313"/>
    <property type="match status" value="1"/>
</dbReference>
<accession>A0A9Q9D8S9</accession>
<protein>
    <submittedName>
        <fullName evidence="2">DUF3313 domain-containing protein</fullName>
    </submittedName>
</protein>
<feature type="compositionally biased region" description="Basic and acidic residues" evidence="1">
    <location>
        <begin position="292"/>
        <end position="301"/>
    </location>
</feature>
<feature type="region of interest" description="Disordered" evidence="1">
    <location>
        <begin position="285"/>
        <end position="339"/>
    </location>
</feature>
<sequence length="339" mass="34551">MNAQHRNGMSIVRFVGRHCGGRRIRGGAAVIRTAALVPLFAGLAACQSAQVMETGSLSSYKDFVASDGMVTKTKYRVDSAATKNVKTVHVIPTTFAATADLDKLGDPQKKLVATAIDRSLCEALSEQFDVVPISKPADMAVRSVISKVKSTNAVVAGVSTVTSAVAPIPVPRIPIGLGSLAVEAEAFDPMGKQIAGLAWARGANILTNGSRASTAADAFELAGDFSSDFSALLEKSGDPMKSDFELPSMKNVKNSVAYAVTGKPTDPDCAVFGKGSGLGGIAGGALGLPPEWSEKKNEAKSIADGTTGSGPTAGGAKGNAAKGSEPKKNGPAASGSKKT</sequence>
<dbReference type="EMBL" id="CP098807">
    <property type="protein sequence ID" value="USJ22136.1"/>
    <property type="molecule type" value="Genomic_DNA"/>
</dbReference>
<dbReference type="Proteomes" id="UP001055460">
    <property type="component" value="Chromosome"/>
</dbReference>